<gene>
    <name evidence="3" type="ORF">IV203_006043</name>
</gene>
<reference evidence="3" key="2">
    <citation type="submission" date="2021-04" db="EMBL/GenBank/DDBJ databases">
        <authorList>
            <person name="Podell S."/>
        </authorList>
    </citation>
    <scope>NUCLEOTIDE SEQUENCE</scope>
    <source>
        <strain evidence="3">Hildebrandi</strain>
    </source>
</reference>
<name>A0A9K3KPF4_9STRA</name>
<dbReference type="EMBL" id="JAGRRH010000021">
    <property type="protein sequence ID" value="KAG7346974.1"/>
    <property type="molecule type" value="Genomic_DNA"/>
</dbReference>
<protein>
    <submittedName>
        <fullName evidence="3">Uncharacterized protein</fullName>
    </submittedName>
</protein>
<evidence type="ECO:0000313" key="3">
    <source>
        <dbReference type="EMBL" id="KAG7346974.1"/>
    </source>
</evidence>
<reference evidence="3" key="1">
    <citation type="journal article" date="2021" name="Sci. Rep.">
        <title>Diploid genomic architecture of Nitzschia inconspicua, an elite biomass production diatom.</title>
        <authorList>
            <person name="Oliver A."/>
            <person name="Podell S."/>
            <person name="Pinowska A."/>
            <person name="Traller J.C."/>
            <person name="Smith S.R."/>
            <person name="McClure R."/>
            <person name="Beliaev A."/>
            <person name="Bohutskyi P."/>
            <person name="Hill E.A."/>
            <person name="Rabines A."/>
            <person name="Zheng H."/>
            <person name="Allen L.Z."/>
            <person name="Kuo A."/>
            <person name="Grigoriev I.V."/>
            <person name="Allen A.E."/>
            <person name="Hazlebeck D."/>
            <person name="Allen E.E."/>
        </authorList>
    </citation>
    <scope>NUCLEOTIDE SEQUENCE</scope>
    <source>
        <strain evidence="3">Hildebrandi</strain>
    </source>
</reference>
<evidence type="ECO:0000256" key="1">
    <source>
        <dbReference type="SAM" id="Coils"/>
    </source>
</evidence>
<organism evidence="3 4">
    <name type="scientific">Nitzschia inconspicua</name>
    <dbReference type="NCBI Taxonomy" id="303405"/>
    <lineage>
        <taxon>Eukaryota</taxon>
        <taxon>Sar</taxon>
        <taxon>Stramenopiles</taxon>
        <taxon>Ochrophyta</taxon>
        <taxon>Bacillariophyta</taxon>
        <taxon>Bacillariophyceae</taxon>
        <taxon>Bacillariophycidae</taxon>
        <taxon>Bacillariales</taxon>
        <taxon>Bacillariaceae</taxon>
        <taxon>Nitzschia</taxon>
    </lineage>
</organism>
<evidence type="ECO:0000313" key="4">
    <source>
        <dbReference type="Proteomes" id="UP000693970"/>
    </source>
</evidence>
<evidence type="ECO:0000256" key="2">
    <source>
        <dbReference type="SAM" id="SignalP"/>
    </source>
</evidence>
<feature type="chain" id="PRO_5039885655" evidence="2">
    <location>
        <begin position="23"/>
        <end position="170"/>
    </location>
</feature>
<accession>A0A9K3KPF4</accession>
<keyword evidence="4" id="KW-1185">Reference proteome</keyword>
<sequence>MRRQASFLYIFILSLMTGMNNSLVREQPSFCRSVRTINRVSSSRKASTEQSAEAAAITEFMARAHEEKIAALGRMEAKYKDQITELQQRIAVLEQEQSSPIPTTPTSGNSFAFPATNKELTQKVEAYRTFISDYIIKAQEEKATAVRTAEEKLKAKYEAIITELKSSGRS</sequence>
<keyword evidence="1" id="KW-0175">Coiled coil</keyword>
<feature type="coiled-coil region" evidence="1">
    <location>
        <begin position="69"/>
        <end position="96"/>
    </location>
</feature>
<proteinExistence type="predicted"/>
<dbReference type="AlphaFoldDB" id="A0A9K3KPF4"/>
<comment type="caution">
    <text evidence="3">The sequence shown here is derived from an EMBL/GenBank/DDBJ whole genome shotgun (WGS) entry which is preliminary data.</text>
</comment>
<dbReference type="OrthoDB" id="42916at2759"/>
<feature type="signal peptide" evidence="2">
    <location>
        <begin position="1"/>
        <end position="22"/>
    </location>
</feature>
<keyword evidence="2" id="KW-0732">Signal</keyword>
<dbReference type="Proteomes" id="UP000693970">
    <property type="component" value="Unassembled WGS sequence"/>
</dbReference>